<feature type="transmembrane region" description="Helical" evidence="5">
    <location>
        <begin position="89"/>
        <end position="114"/>
    </location>
</feature>
<reference evidence="6 7" key="1">
    <citation type="submission" date="2024-05" db="EMBL/GenBank/DDBJ databases">
        <title>A draft genome resource for the thread blight pathogen Marasmius tenuissimus strain MS-2.</title>
        <authorList>
            <person name="Yulfo-Soto G.E."/>
            <person name="Baruah I.K."/>
            <person name="Amoako-Attah I."/>
            <person name="Bukari Y."/>
            <person name="Meinhardt L.W."/>
            <person name="Bailey B.A."/>
            <person name="Cohen S.P."/>
        </authorList>
    </citation>
    <scope>NUCLEOTIDE SEQUENCE [LARGE SCALE GENOMIC DNA]</scope>
    <source>
        <strain evidence="6 7">MS-2</strain>
    </source>
</reference>
<feature type="transmembrane region" description="Helical" evidence="5">
    <location>
        <begin position="295"/>
        <end position="316"/>
    </location>
</feature>
<evidence type="ECO:0000313" key="7">
    <source>
        <dbReference type="Proteomes" id="UP001437256"/>
    </source>
</evidence>
<feature type="transmembrane region" description="Helical" evidence="5">
    <location>
        <begin position="64"/>
        <end position="82"/>
    </location>
</feature>
<feature type="transmembrane region" description="Helical" evidence="5">
    <location>
        <begin position="219"/>
        <end position="244"/>
    </location>
</feature>
<feature type="transmembrane region" description="Helical" evidence="5">
    <location>
        <begin position="26"/>
        <end position="52"/>
    </location>
</feature>
<name>A0ABR3ACI1_9AGAR</name>
<keyword evidence="2 5" id="KW-0812">Transmembrane</keyword>
<protein>
    <submittedName>
        <fullName evidence="6">Uncharacterized protein</fullName>
    </submittedName>
</protein>
<keyword evidence="4 5" id="KW-0472">Membrane</keyword>
<accession>A0ABR3ACI1</accession>
<proteinExistence type="predicted"/>
<gene>
    <name evidence="6" type="ORF">AAF712_001854</name>
</gene>
<keyword evidence="3 5" id="KW-1133">Transmembrane helix</keyword>
<feature type="transmembrane region" description="Helical" evidence="5">
    <location>
        <begin position="176"/>
        <end position="199"/>
    </location>
</feature>
<evidence type="ECO:0000256" key="4">
    <source>
        <dbReference type="ARBA" id="ARBA00023136"/>
    </source>
</evidence>
<evidence type="ECO:0000256" key="3">
    <source>
        <dbReference type="ARBA" id="ARBA00022989"/>
    </source>
</evidence>
<comment type="caution">
    <text evidence="6">The sequence shown here is derived from an EMBL/GenBank/DDBJ whole genome shotgun (WGS) entry which is preliminary data.</text>
</comment>
<dbReference type="Proteomes" id="UP001437256">
    <property type="component" value="Unassembled WGS sequence"/>
</dbReference>
<keyword evidence="7" id="KW-1185">Reference proteome</keyword>
<feature type="transmembrane region" description="Helical" evidence="5">
    <location>
        <begin position="328"/>
        <end position="348"/>
    </location>
</feature>
<dbReference type="EMBL" id="JBBXMP010000004">
    <property type="protein sequence ID" value="KAL0071288.1"/>
    <property type="molecule type" value="Genomic_DNA"/>
</dbReference>
<dbReference type="Gene3D" id="1.20.1740.10">
    <property type="entry name" value="Amino acid/polyamine transporter I"/>
    <property type="match status" value="1"/>
</dbReference>
<evidence type="ECO:0000313" key="6">
    <source>
        <dbReference type="EMBL" id="KAL0071288.1"/>
    </source>
</evidence>
<sequence length="527" mass="57711">MTELSSALPISGAPYSYILNISTKSMALVGATILLLDFAATSVVSAATAMSYLAGEVSLPFPQFVGAIIVLALFTLVSLSGIKESARLALCVLLIHVASMFALMVAGFVHWARIGNSQVAANWNAGASQSGASIARQIFEGFCLGVLGLTGFECAPSYIGRIKPGRLPLVLRNLHYPAIAITVAMATLSLVLVPLDTILAGANVLSVLAEICVGKWLRVWIVVDAVIVLCGGVLTGILSACELFEQLARDRVLPQFFLRGLPITKAPYISVMSFISFCGILYASTSASLTIVSKMFSLTWLAAMSLFPVSLLLLKFNRGRLPRDSHTSLTLVFTTLLVILVIVAGNIYVDPITAGYFAAYFAVVFILFSVTQHKVHLLRWLYWTYDQYPALHRWSFSQNWGERLIVAFKRSKRRPVCILVKSDEINRLIRMILYASRNEETSTIKVVHFYELSNRIPTELEAHAKILDEAFPETTIDLILVQEAFTPENVAALAHRLHIPTSLMFMTCPGDSFPYPVADLGARIITL</sequence>
<evidence type="ECO:0000256" key="1">
    <source>
        <dbReference type="ARBA" id="ARBA00004141"/>
    </source>
</evidence>
<dbReference type="Pfam" id="PF13520">
    <property type="entry name" value="AA_permease_2"/>
    <property type="match status" value="1"/>
</dbReference>
<dbReference type="PANTHER" id="PTHR43243">
    <property type="entry name" value="INNER MEMBRANE TRANSPORTER YGJI-RELATED"/>
    <property type="match status" value="1"/>
</dbReference>
<dbReference type="PANTHER" id="PTHR43243:SF20">
    <property type="entry name" value="CATIONIC AMINO ACID TRANSPORTER 3"/>
    <property type="match status" value="1"/>
</dbReference>
<feature type="transmembrane region" description="Helical" evidence="5">
    <location>
        <begin position="265"/>
        <end position="283"/>
    </location>
</feature>
<evidence type="ECO:0000256" key="2">
    <source>
        <dbReference type="ARBA" id="ARBA00022692"/>
    </source>
</evidence>
<dbReference type="InterPro" id="IPR002293">
    <property type="entry name" value="AA/rel_permease1"/>
</dbReference>
<feature type="transmembrane region" description="Helical" evidence="5">
    <location>
        <begin position="134"/>
        <end position="155"/>
    </location>
</feature>
<organism evidence="6 7">
    <name type="scientific">Marasmius tenuissimus</name>
    <dbReference type="NCBI Taxonomy" id="585030"/>
    <lineage>
        <taxon>Eukaryota</taxon>
        <taxon>Fungi</taxon>
        <taxon>Dikarya</taxon>
        <taxon>Basidiomycota</taxon>
        <taxon>Agaricomycotina</taxon>
        <taxon>Agaricomycetes</taxon>
        <taxon>Agaricomycetidae</taxon>
        <taxon>Agaricales</taxon>
        <taxon>Marasmiineae</taxon>
        <taxon>Marasmiaceae</taxon>
        <taxon>Marasmius</taxon>
    </lineage>
</organism>
<feature type="transmembrane region" description="Helical" evidence="5">
    <location>
        <begin position="354"/>
        <end position="371"/>
    </location>
</feature>
<comment type="subcellular location">
    <subcellularLocation>
        <location evidence="1">Membrane</location>
        <topology evidence="1">Multi-pass membrane protein</topology>
    </subcellularLocation>
</comment>
<evidence type="ECO:0000256" key="5">
    <source>
        <dbReference type="SAM" id="Phobius"/>
    </source>
</evidence>